<dbReference type="InterPro" id="IPR021191">
    <property type="entry name" value="Restrct_endonuc_II_DpnII"/>
</dbReference>
<evidence type="ECO:0000313" key="3">
    <source>
        <dbReference type="EMBL" id="VEU79896.1"/>
    </source>
</evidence>
<dbReference type="PIRSF" id="PIRSF016080">
    <property type="entry name" value="Restrict_endonuc_II_DpmII"/>
    <property type="match status" value="1"/>
</dbReference>
<dbReference type="OrthoDB" id="9771872at2"/>
<evidence type="ECO:0000313" key="4">
    <source>
        <dbReference type="Proteomes" id="UP000289841"/>
    </source>
</evidence>
<proteinExistence type="inferred from homology"/>
<sequence>MNNRSFDKLISELKSTITSYDYYVNFDKVFKEVKDVKYNLNILNHLIGQKSFDEEFKKMLDKNPDVVSVLPILLAVRENKLDILDNNVIVSYDFKENMDKNYYLEFIYKTRLIELFRDLRIKNFVDYVTGIEVGLDTNGRKNRSGTAMGMLVEKFVSGINDTAWSKEATQSKIKTDLGIEIDEKYFEYTGNKRFDFVLKSKNNHLFLIETNFYRTSGSKLNETSRSYIKLAEDLKNVPNVTFVWITDGLGWLKTKNNLKDAYNKIEYVFNVSDLENGLLEELILNK</sequence>
<keyword evidence="4" id="KW-1185">Reference proteome</keyword>
<protein>
    <recommendedName>
        <fullName evidence="1">Type-2 restriction enzyme</fullName>
        <ecNumber evidence="1">3.1.21.4</ecNumber>
    </recommendedName>
</protein>
<comment type="function">
    <text evidence="1">A P subtype restriction enzyme that recognizes the double-stranded unmethylated sequence 5'-GATC-3'.</text>
</comment>
<reference evidence="3 4" key="1">
    <citation type="submission" date="2019-01" db="EMBL/GenBank/DDBJ databases">
        <authorList>
            <consortium name="Pathogen Informatics"/>
        </authorList>
    </citation>
    <scope>NUCLEOTIDE SEQUENCE [LARGE SCALE GENOMIC DNA]</scope>
    <source>
        <strain evidence="3 4">NCTC10138</strain>
    </source>
</reference>
<dbReference type="Pfam" id="PF04556">
    <property type="entry name" value="DpnII"/>
    <property type="match status" value="1"/>
</dbReference>
<dbReference type="STRING" id="1278311.GCA_000428705_00800"/>
<dbReference type="REBASE" id="297664">
    <property type="entry name" value="Aax138ORF250P"/>
</dbReference>
<keyword evidence="1 3" id="KW-0378">Hydrolase</keyword>
<dbReference type="AlphaFoldDB" id="A0A449BBT1"/>
<keyword evidence="1" id="KW-0255">Endonuclease</keyword>
<evidence type="ECO:0000259" key="2">
    <source>
        <dbReference type="Pfam" id="PF04556"/>
    </source>
</evidence>
<dbReference type="RefSeq" id="WP_026390412.1">
    <property type="nucleotide sequence ID" value="NZ_LR215048.1"/>
</dbReference>
<dbReference type="KEGG" id="aaxa:NCTC10138_00249"/>
<dbReference type="GO" id="GO:0009307">
    <property type="term" value="P:DNA restriction-modification system"/>
    <property type="evidence" value="ECO:0007669"/>
    <property type="project" value="UniProtKB-UniRule"/>
</dbReference>
<gene>
    <name evidence="3" type="primary">dpnB</name>
    <name evidence="3" type="ORF">NCTC10138_00249</name>
</gene>
<dbReference type="GO" id="GO:0009036">
    <property type="term" value="F:type II site-specific deoxyribonuclease activity"/>
    <property type="evidence" value="ECO:0007669"/>
    <property type="project" value="UniProtKB-UniRule"/>
</dbReference>
<keyword evidence="1" id="KW-0680">Restriction system</keyword>
<comment type="catalytic activity">
    <reaction evidence="1">
        <text>Endonucleolytic cleavage of DNA to give specific double-stranded fragments with terminal 5'-phosphates.</text>
        <dbReference type="EC" id="3.1.21.4"/>
    </reaction>
</comment>
<dbReference type="EMBL" id="LR215048">
    <property type="protein sequence ID" value="VEU79896.1"/>
    <property type="molecule type" value="Genomic_DNA"/>
</dbReference>
<accession>A0A449BBT1</accession>
<dbReference type="EC" id="3.1.21.4" evidence="1"/>
<dbReference type="GO" id="GO:0003677">
    <property type="term" value="F:DNA binding"/>
    <property type="evidence" value="ECO:0007669"/>
    <property type="project" value="UniProtKB-UniRule"/>
</dbReference>
<evidence type="ECO:0000256" key="1">
    <source>
        <dbReference type="PIRNR" id="PIRNR016080"/>
    </source>
</evidence>
<keyword evidence="1" id="KW-0540">Nuclease</keyword>
<comment type="similarity">
    <text evidence="1">Belongs to the DpnII type II restriction endonuclease family.</text>
</comment>
<dbReference type="Proteomes" id="UP000289841">
    <property type="component" value="Chromosome"/>
</dbReference>
<organism evidence="3 4">
    <name type="scientific">Haploplasma axanthum</name>
    <name type="common">Acholeplasma axanthum</name>
    <dbReference type="NCBI Taxonomy" id="29552"/>
    <lineage>
        <taxon>Bacteria</taxon>
        <taxon>Bacillati</taxon>
        <taxon>Mycoplasmatota</taxon>
        <taxon>Mollicutes</taxon>
        <taxon>Acholeplasmatales</taxon>
        <taxon>Acholeplasmataceae</taxon>
        <taxon>Haploplasma</taxon>
    </lineage>
</organism>
<dbReference type="InterPro" id="IPR007637">
    <property type="entry name" value="Restrct_endonuc_II_DpnII-like"/>
</dbReference>
<name>A0A449BBT1_HAPAX</name>
<feature type="domain" description="Restriction endonuclease type II DpnII-like" evidence="2">
    <location>
        <begin position="6"/>
        <end position="281"/>
    </location>
</feature>